<evidence type="ECO:0000256" key="7">
    <source>
        <dbReference type="ARBA" id="ARBA00047508"/>
    </source>
</evidence>
<organism evidence="10 11">
    <name type="scientific">Aerophobetes bacterium</name>
    <dbReference type="NCBI Taxonomy" id="2030807"/>
    <lineage>
        <taxon>Bacteria</taxon>
        <taxon>Candidatus Aerophobota</taxon>
    </lineage>
</organism>
<sequence>MYQPLITPKKARSLIPISASNTHFVDQSRKHLQSIMQPLSTQLAIGVGPCSIHQPHLAIEYAKELKAFSKTLSGNIKLYMRVFFEKPRTQFSWKGLIHDPDLDESYALEKGILTAREILKQITDLEVPIVTELLDPHIFLFVEDFISWGMIGSRTCYSQIHRQLASHVSFPMGFKNAIDGSFSPAIHGATYAAKAQKYIGTNIDGRLSQITSPGNKFTHLVLRGGEKGPNFDENSINAALELQEKLGLRAPTVVDCSHGNARTYKDQIEAFKSTLQQIASTPERHIFGLMLESHLKEGRELSLTDPCLGLDDTFALIKEADHLLTRTTTTAAAL</sequence>
<comment type="caution">
    <text evidence="10">The sequence shown here is derived from an EMBL/GenBank/DDBJ whole genome shotgun (WGS) entry which is preliminary data.</text>
</comment>
<evidence type="ECO:0000256" key="4">
    <source>
        <dbReference type="ARBA" id="ARBA00022605"/>
    </source>
</evidence>
<dbReference type="GO" id="GO:0009423">
    <property type="term" value="P:chorismate biosynthetic process"/>
    <property type="evidence" value="ECO:0007669"/>
    <property type="project" value="UniProtKB-UniPathway"/>
</dbReference>
<dbReference type="Proteomes" id="UP000218775">
    <property type="component" value="Unassembled WGS sequence"/>
</dbReference>
<dbReference type="Gene3D" id="3.20.20.70">
    <property type="entry name" value="Aldolase class I"/>
    <property type="match status" value="1"/>
</dbReference>
<dbReference type="EC" id="2.5.1.54" evidence="8"/>
<feature type="domain" description="DAHP synthetase I/KDSA" evidence="9">
    <location>
        <begin position="40"/>
        <end position="303"/>
    </location>
</feature>
<dbReference type="PANTHER" id="PTHR21225:SF12">
    <property type="entry name" value="PHOSPHO-2-DEHYDRO-3-DEOXYHEPTONATE ALDOLASE, TYROSINE-INHIBITED"/>
    <property type="match status" value="1"/>
</dbReference>
<comment type="catalytic activity">
    <reaction evidence="7 8">
        <text>D-erythrose 4-phosphate + phosphoenolpyruvate + H2O = 7-phospho-2-dehydro-3-deoxy-D-arabino-heptonate + phosphate</text>
        <dbReference type="Rhea" id="RHEA:14717"/>
        <dbReference type="ChEBI" id="CHEBI:15377"/>
        <dbReference type="ChEBI" id="CHEBI:16897"/>
        <dbReference type="ChEBI" id="CHEBI:43474"/>
        <dbReference type="ChEBI" id="CHEBI:58394"/>
        <dbReference type="ChEBI" id="CHEBI:58702"/>
        <dbReference type="EC" id="2.5.1.54"/>
    </reaction>
</comment>
<evidence type="ECO:0000259" key="9">
    <source>
        <dbReference type="Pfam" id="PF00793"/>
    </source>
</evidence>
<protein>
    <recommendedName>
        <fullName evidence="8">Phospho-2-dehydro-3-deoxyheptonate aldolase</fullName>
        <ecNumber evidence="8">2.5.1.54</ecNumber>
    </recommendedName>
</protein>
<comment type="pathway">
    <text evidence="2 8">Metabolic intermediate biosynthesis; chorismate biosynthesis; chorismate from D-erythrose 4-phosphate and phosphoenolpyruvate: step 1/7.</text>
</comment>
<comment type="function">
    <text evidence="1 8">Stereospecific condensation of phosphoenolpyruvate (PEP) and D-erythrose-4-phosphate (E4P) giving rise to 3-deoxy-D-arabino-heptulosonate-7-phosphate (DAHP).</text>
</comment>
<evidence type="ECO:0000256" key="1">
    <source>
        <dbReference type="ARBA" id="ARBA00003726"/>
    </source>
</evidence>
<dbReference type="PANTHER" id="PTHR21225">
    <property type="entry name" value="PHOSPHO-2-DEHYDRO-3-DEOXYHEPTONATE ALDOLASE DAHP SYNTHETASE"/>
    <property type="match status" value="1"/>
</dbReference>
<dbReference type="EMBL" id="NVUK01000007">
    <property type="protein sequence ID" value="PCI78256.1"/>
    <property type="molecule type" value="Genomic_DNA"/>
</dbReference>
<evidence type="ECO:0000313" key="10">
    <source>
        <dbReference type="EMBL" id="PCI78256.1"/>
    </source>
</evidence>
<evidence type="ECO:0000256" key="3">
    <source>
        <dbReference type="ARBA" id="ARBA00007985"/>
    </source>
</evidence>
<evidence type="ECO:0000256" key="6">
    <source>
        <dbReference type="ARBA" id="ARBA00023141"/>
    </source>
</evidence>
<keyword evidence="4 8" id="KW-0028">Amino-acid biosynthesis</keyword>
<evidence type="ECO:0000256" key="2">
    <source>
        <dbReference type="ARBA" id="ARBA00004688"/>
    </source>
</evidence>
<dbReference type="AlphaFoldDB" id="A0A2A4X6X1"/>
<keyword evidence="5 8" id="KW-0808">Transferase</keyword>
<evidence type="ECO:0000313" key="11">
    <source>
        <dbReference type="Proteomes" id="UP000218775"/>
    </source>
</evidence>
<dbReference type="GO" id="GO:0008652">
    <property type="term" value="P:amino acid biosynthetic process"/>
    <property type="evidence" value="ECO:0007669"/>
    <property type="project" value="UniProtKB-KW"/>
</dbReference>
<dbReference type="Pfam" id="PF00793">
    <property type="entry name" value="DAHP_synth_1"/>
    <property type="match status" value="1"/>
</dbReference>
<dbReference type="InterPro" id="IPR006219">
    <property type="entry name" value="DAHP_synth_1"/>
</dbReference>
<dbReference type="InterPro" id="IPR006218">
    <property type="entry name" value="DAHP1/KDSA"/>
</dbReference>
<accession>A0A2A4X6X1</accession>
<dbReference type="PIRSF" id="PIRSF001361">
    <property type="entry name" value="DAHP_synthase"/>
    <property type="match status" value="1"/>
</dbReference>
<keyword evidence="6 8" id="KW-0057">Aromatic amino acid biosynthesis</keyword>
<dbReference type="UniPathway" id="UPA00053">
    <property type="reaction ID" value="UER00084"/>
</dbReference>
<proteinExistence type="inferred from homology"/>
<reference evidence="11" key="1">
    <citation type="submission" date="2017-08" db="EMBL/GenBank/DDBJ databases">
        <title>A dynamic microbial community with high functional redundancy inhabits the cold, oxic subseafloor aquifer.</title>
        <authorList>
            <person name="Tully B.J."/>
            <person name="Wheat C.G."/>
            <person name="Glazer B.T."/>
            <person name="Huber J.A."/>
        </authorList>
    </citation>
    <scope>NUCLEOTIDE SEQUENCE [LARGE SCALE GENOMIC DNA]</scope>
</reference>
<dbReference type="SUPFAM" id="SSF51569">
    <property type="entry name" value="Aldolase"/>
    <property type="match status" value="1"/>
</dbReference>
<dbReference type="InterPro" id="IPR013785">
    <property type="entry name" value="Aldolase_TIM"/>
</dbReference>
<gene>
    <name evidence="10" type="ORF">COB21_01095</name>
</gene>
<evidence type="ECO:0000256" key="8">
    <source>
        <dbReference type="PIRNR" id="PIRNR001361"/>
    </source>
</evidence>
<comment type="similarity">
    <text evidence="3 8">Belongs to the class-I DAHP synthase family.</text>
</comment>
<evidence type="ECO:0000256" key="5">
    <source>
        <dbReference type="ARBA" id="ARBA00022679"/>
    </source>
</evidence>
<dbReference type="GO" id="GO:0005737">
    <property type="term" value="C:cytoplasm"/>
    <property type="evidence" value="ECO:0007669"/>
    <property type="project" value="TreeGrafter"/>
</dbReference>
<dbReference type="NCBIfam" id="TIGR00034">
    <property type="entry name" value="aroFGH"/>
    <property type="match status" value="1"/>
</dbReference>
<dbReference type="GO" id="GO:0003849">
    <property type="term" value="F:3-deoxy-7-phosphoheptulonate synthase activity"/>
    <property type="evidence" value="ECO:0007669"/>
    <property type="project" value="UniProtKB-EC"/>
</dbReference>
<dbReference type="GO" id="GO:0009073">
    <property type="term" value="P:aromatic amino acid family biosynthetic process"/>
    <property type="evidence" value="ECO:0007669"/>
    <property type="project" value="UniProtKB-KW"/>
</dbReference>
<name>A0A2A4X6X1_UNCAE</name>